<evidence type="ECO:0000256" key="2">
    <source>
        <dbReference type="ARBA" id="ARBA00022475"/>
    </source>
</evidence>
<feature type="domain" description="Integral membrane bound transporter" evidence="8">
    <location>
        <begin position="404"/>
        <end position="531"/>
    </location>
</feature>
<evidence type="ECO:0000256" key="4">
    <source>
        <dbReference type="ARBA" id="ARBA00022989"/>
    </source>
</evidence>
<keyword evidence="4 7" id="KW-1133">Transmembrane helix</keyword>
<comment type="similarity">
    <text evidence="6">Belongs to the YccS/YhfK family.</text>
</comment>
<evidence type="ECO:0000259" key="8">
    <source>
        <dbReference type="Pfam" id="PF13515"/>
    </source>
</evidence>
<evidence type="ECO:0000256" key="5">
    <source>
        <dbReference type="ARBA" id="ARBA00023136"/>
    </source>
</evidence>
<feature type="transmembrane region" description="Helical" evidence="7">
    <location>
        <begin position="469"/>
        <end position="502"/>
    </location>
</feature>
<evidence type="ECO:0000256" key="6">
    <source>
        <dbReference type="ARBA" id="ARBA00043993"/>
    </source>
</evidence>
<reference evidence="9 10" key="1">
    <citation type="journal article" date="2003" name="Int. J. Syst. Evol. Microbiol.">
        <title>Virgibacillus carmonensis sp. nov., Virgibacillus necropolis sp. nov. and Virgibacillus picturae sp. nov., three novel species isolated from deteriorated mural paintings, transfer of the species of the genus salibacillus to Virgibacillus, as Virgibacillus marismortui comb. nov. and Virgibacillus salexigens comb. nov., and emended description of the genus Virgibacillus.</title>
        <authorList>
            <person name="Heyrman J."/>
            <person name="Logan N.A."/>
            <person name="Busse H.J."/>
            <person name="Balcaen A."/>
            <person name="Lebbe L."/>
            <person name="Rodriguez-Diaz M."/>
            <person name="Swings J."/>
            <person name="De Vos P."/>
        </authorList>
    </citation>
    <scope>NUCLEOTIDE SEQUENCE [LARGE SCALE GENOMIC DNA]</scope>
    <source>
        <strain evidence="9 10">LMG 19488</strain>
    </source>
</reference>
<dbReference type="KEGG" id="vne:CFK40_02235"/>
<evidence type="ECO:0000256" key="1">
    <source>
        <dbReference type="ARBA" id="ARBA00004651"/>
    </source>
</evidence>
<dbReference type="PANTHER" id="PTHR30509">
    <property type="entry name" value="P-HYDROXYBENZOIC ACID EFFLUX PUMP SUBUNIT-RELATED"/>
    <property type="match status" value="1"/>
</dbReference>
<dbReference type="OrthoDB" id="2689363at2"/>
<feature type="transmembrane region" description="Helical" evidence="7">
    <location>
        <begin position="395"/>
        <end position="411"/>
    </location>
</feature>
<evidence type="ECO:0000313" key="9">
    <source>
        <dbReference type="EMBL" id="ASN03900.1"/>
    </source>
</evidence>
<protein>
    <recommendedName>
        <fullName evidence="8">Integral membrane bound transporter domain-containing protein</fullName>
    </recommendedName>
</protein>
<evidence type="ECO:0000313" key="10">
    <source>
        <dbReference type="Proteomes" id="UP000204391"/>
    </source>
</evidence>
<evidence type="ECO:0000256" key="3">
    <source>
        <dbReference type="ARBA" id="ARBA00022692"/>
    </source>
</evidence>
<feature type="transmembrane region" description="Helical" evidence="7">
    <location>
        <begin position="104"/>
        <end position="120"/>
    </location>
</feature>
<name>A0A221M8E5_9BACI</name>
<accession>A0A221M8E5</accession>
<feature type="transmembrane region" description="Helical" evidence="7">
    <location>
        <begin position="153"/>
        <end position="173"/>
    </location>
</feature>
<gene>
    <name evidence="9" type="ORF">CFK40_02235</name>
</gene>
<dbReference type="Pfam" id="PF13515">
    <property type="entry name" value="FUSC_2"/>
    <property type="match status" value="1"/>
</dbReference>
<dbReference type="Proteomes" id="UP000204391">
    <property type="component" value="Chromosome"/>
</dbReference>
<keyword evidence="10" id="KW-1185">Reference proteome</keyword>
<keyword evidence="5 7" id="KW-0472">Membrane</keyword>
<comment type="subcellular location">
    <subcellularLocation>
        <location evidence="1">Cell membrane</location>
        <topology evidence="1">Multi-pass membrane protein</topology>
    </subcellularLocation>
</comment>
<dbReference type="InterPro" id="IPR049453">
    <property type="entry name" value="Memb_transporter_dom"/>
</dbReference>
<organism evidence="9 10">
    <name type="scientific">Virgibacillus necropolis</name>
    <dbReference type="NCBI Taxonomy" id="163877"/>
    <lineage>
        <taxon>Bacteria</taxon>
        <taxon>Bacillati</taxon>
        <taxon>Bacillota</taxon>
        <taxon>Bacilli</taxon>
        <taxon>Bacillales</taxon>
        <taxon>Bacillaceae</taxon>
        <taxon>Virgibacillus</taxon>
    </lineage>
</organism>
<dbReference type="GO" id="GO:0005886">
    <property type="term" value="C:plasma membrane"/>
    <property type="evidence" value="ECO:0007669"/>
    <property type="project" value="UniProtKB-SubCell"/>
</dbReference>
<keyword evidence="2" id="KW-1003">Cell membrane</keyword>
<dbReference type="EMBL" id="CP022437">
    <property type="protein sequence ID" value="ASN03900.1"/>
    <property type="molecule type" value="Genomic_DNA"/>
</dbReference>
<dbReference type="AlphaFoldDB" id="A0A221M8E5"/>
<proteinExistence type="inferred from homology"/>
<feature type="transmembrane region" description="Helical" evidence="7">
    <location>
        <begin position="445"/>
        <end position="463"/>
    </location>
</feature>
<dbReference type="PANTHER" id="PTHR30509:SF9">
    <property type="entry name" value="MULTIDRUG RESISTANCE PROTEIN MDTO"/>
    <property type="match status" value="1"/>
</dbReference>
<evidence type="ECO:0000256" key="7">
    <source>
        <dbReference type="SAM" id="Phobius"/>
    </source>
</evidence>
<feature type="transmembrane region" description="Helical" evidence="7">
    <location>
        <begin position="82"/>
        <end position="98"/>
    </location>
</feature>
<keyword evidence="3 7" id="KW-0812">Transmembrane</keyword>
<sequence length="721" mass="81393">MGRFESKHYWIGRLLASDPGRTRFRKAGKATISLMSSVFTTLLVLYLLGINLLTPAIVAAMTGMMGIMLVNDDTNEEKKVTTGLLAVAAACGITSGSLLSSNPYFIDILMILIIVSAFYFSRYRTGYFSIFNIGFITVYISSVLQIPVGQLPLFYMGIFIGVSYAFLYNFIIFKDTPQTLKRSMRSFHIQCNLTLEILVEVIQDPEISQKRINHLNNNVRKIRDYGRTVSVDLNAEDIRAIWPGLKVSQLRLYVFDTGMLIETLTESINSLKKADALEVEELRRLLVWVIKSIREARMLVPSYDWRNLEEAEIAVQGLRLAIKDLLNGEEKPKGWVFLIRRIESIANHVIESGFSMQQALHKGAASLVAHEEADINDDDDNDNEDKFNQSTKKSVQALVAGIISIIVGGFISPNRPYWVILTAFVVLLGTQSVGRTYKKGFERSLGSIIGAVLGFGLAKLISGHSAIELTLLFIVVFLAFYMVTVSYTIMSMFITMLLAFMYDLLLGGITIQLIGARVMDTIAGALIALLVSSVIFPKKTTDKVADTFGEFLEELEPYVMDYLRSFREEVSVKGLAHNAFLMDEKLQVIEDEAKPILNRHETIVRANISRRITILTAINYYAKHLVASSYRGNFELSAEIKETFIEIEKKTEHNIITLRKLIKGTERTGIIYNLKEEREQIERLAPSRIKSHRDLIHHLYYVWRINQSILTLGKELGAVEK</sequence>
<feature type="transmembrane region" description="Helical" evidence="7">
    <location>
        <begin position="514"/>
        <end position="536"/>
    </location>
</feature>
<dbReference type="RefSeq" id="WP_089530470.1">
    <property type="nucleotide sequence ID" value="NZ_CP022437.1"/>
</dbReference>
<feature type="transmembrane region" description="Helical" evidence="7">
    <location>
        <begin position="127"/>
        <end position="147"/>
    </location>
</feature>